<dbReference type="EMBL" id="PKPP01013630">
    <property type="protein sequence ID" value="PWA40665.1"/>
    <property type="molecule type" value="Genomic_DNA"/>
</dbReference>
<reference evidence="2 3" key="1">
    <citation type="journal article" date="2018" name="Mol. Plant">
        <title>The genome of Artemisia annua provides insight into the evolution of Asteraceae family and artemisinin biosynthesis.</title>
        <authorList>
            <person name="Shen Q."/>
            <person name="Zhang L."/>
            <person name="Liao Z."/>
            <person name="Wang S."/>
            <person name="Yan T."/>
            <person name="Shi P."/>
            <person name="Liu M."/>
            <person name="Fu X."/>
            <person name="Pan Q."/>
            <person name="Wang Y."/>
            <person name="Lv Z."/>
            <person name="Lu X."/>
            <person name="Zhang F."/>
            <person name="Jiang W."/>
            <person name="Ma Y."/>
            <person name="Chen M."/>
            <person name="Hao X."/>
            <person name="Li L."/>
            <person name="Tang Y."/>
            <person name="Lv G."/>
            <person name="Zhou Y."/>
            <person name="Sun X."/>
            <person name="Brodelius P.E."/>
            <person name="Rose J.K.C."/>
            <person name="Tang K."/>
        </authorList>
    </citation>
    <scope>NUCLEOTIDE SEQUENCE [LARGE SCALE GENOMIC DNA]</scope>
    <source>
        <strain evidence="3">cv. Huhao1</strain>
        <tissue evidence="2">Leaf</tissue>
    </source>
</reference>
<dbReference type="OrthoDB" id="9984693at2759"/>
<name>A0A2U1KV82_ARTAN</name>
<keyword evidence="3" id="KW-1185">Reference proteome</keyword>
<accession>A0A2U1KV82</accession>
<evidence type="ECO:0000313" key="3">
    <source>
        <dbReference type="Proteomes" id="UP000245207"/>
    </source>
</evidence>
<evidence type="ECO:0000313" key="2">
    <source>
        <dbReference type="EMBL" id="PWA40665.1"/>
    </source>
</evidence>
<evidence type="ECO:0000256" key="1">
    <source>
        <dbReference type="SAM" id="MobiDB-lite"/>
    </source>
</evidence>
<feature type="compositionally biased region" description="Polar residues" evidence="1">
    <location>
        <begin position="16"/>
        <end position="26"/>
    </location>
</feature>
<comment type="caution">
    <text evidence="2">The sequence shown here is derived from an EMBL/GenBank/DDBJ whole genome shotgun (WGS) entry which is preliminary data.</text>
</comment>
<dbReference type="Proteomes" id="UP000245207">
    <property type="component" value="Unassembled WGS sequence"/>
</dbReference>
<feature type="compositionally biased region" description="Basic and acidic residues" evidence="1">
    <location>
        <begin position="1"/>
        <end position="15"/>
    </location>
</feature>
<sequence length="55" mass="6220">MGAEKSWRDDDHDGNMQDSAESSKTRQLAEAGPYELSQTLPPNATEYIFHALRPR</sequence>
<organism evidence="2 3">
    <name type="scientific">Artemisia annua</name>
    <name type="common">Sweet wormwood</name>
    <dbReference type="NCBI Taxonomy" id="35608"/>
    <lineage>
        <taxon>Eukaryota</taxon>
        <taxon>Viridiplantae</taxon>
        <taxon>Streptophyta</taxon>
        <taxon>Embryophyta</taxon>
        <taxon>Tracheophyta</taxon>
        <taxon>Spermatophyta</taxon>
        <taxon>Magnoliopsida</taxon>
        <taxon>eudicotyledons</taxon>
        <taxon>Gunneridae</taxon>
        <taxon>Pentapetalae</taxon>
        <taxon>asterids</taxon>
        <taxon>campanulids</taxon>
        <taxon>Asterales</taxon>
        <taxon>Asteraceae</taxon>
        <taxon>Asteroideae</taxon>
        <taxon>Anthemideae</taxon>
        <taxon>Artemisiinae</taxon>
        <taxon>Artemisia</taxon>
    </lineage>
</organism>
<gene>
    <name evidence="2" type="ORF">CTI12_AA560810</name>
</gene>
<dbReference type="AlphaFoldDB" id="A0A2U1KV82"/>
<feature type="region of interest" description="Disordered" evidence="1">
    <location>
        <begin position="1"/>
        <end position="43"/>
    </location>
</feature>
<proteinExistence type="predicted"/>
<protein>
    <submittedName>
        <fullName evidence="2">Metallo-dependent phosphatase-like protein</fullName>
    </submittedName>
</protein>